<evidence type="ECO:0000259" key="5">
    <source>
        <dbReference type="PROSITE" id="PS50977"/>
    </source>
</evidence>
<comment type="caution">
    <text evidence="6">The sequence shown here is derived from an EMBL/GenBank/DDBJ whole genome shotgun (WGS) entry which is preliminary data.</text>
</comment>
<dbReference type="Proteomes" id="UP000284547">
    <property type="component" value="Unassembled WGS sequence"/>
</dbReference>
<evidence type="ECO:0000256" key="1">
    <source>
        <dbReference type="ARBA" id="ARBA00023015"/>
    </source>
</evidence>
<proteinExistence type="predicted"/>
<dbReference type="InterPro" id="IPR036271">
    <property type="entry name" value="Tet_transcr_reg_TetR-rel_C_sf"/>
</dbReference>
<feature type="domain" description="HTH tetR-type" evidence="5">
    <location>
        <begin position="13"/>
        <end position="73"/>
    </location>
</feature>
<dbReference type="SUPFAM" id="SSF46689">
    <property type="entry name" value="Homeodomain-like"/>
    <property type="match status" value="1"/>
</dbReference>
<evidence type="ECO:0000256" key="3">
    <source>
        <dbReference type="ARBA" id="ARBA00023163"/>
    </source>
</evidence>
<protein>
    <submittedName>
        <fullName evidence="6">TetR/AcrR family transcriptional regulator</fullName>
    </submittedName>
</protein>
<dbReference type="EMBL" id="QWEY01000019">
    <property type="protein sequence ID" value="RGP35243.1"/>
    <property type="molecule type" value="Genomic_DNA"/>
</dbReference>
<dbReference type="PANTHER" id="PTHR30055">
    <property type="entry name" value="HTH-TYPE TRANSCRIPTIONAL REGULATOR RUTR"/>
    <property type="match status" value="1"/>
</dbReference>
<dbReference type="PANTHER" id="PTHR30055:SF234">
    <property type="entry name" value="HTH-TYPE TRANSCRIPTIONAL REGULATOR BETI"/>
    <property type="match status" value="1"/>
</dbReference>
<dbReference type="InterPro" id="IPR009057">
    <property type="entry name" value="Homeodomain-like_sf"/>
</dbReference>
<evidence type="ECO:0000313" key="6">
    <source>
        <dbReference type="EMBL" id="RGP35243.1"/>
    </source>
</evidence>
<reference evidence="6 7" key="1">
    <citation type="submission" date="2018-08" db="EMBL/GenBank/DDBJ databases">
        <title>Flavobacterium tibetense sp. nov., isolated from a wetland YonghuCo on Tibetan Plateau.</title>
        <authorList>
            <person name="Phurbu D."/>
            <person name="Lu H."/>
            <person name="Xing P."/>
        </authorList>
    </citation>
    <scope>NUCLEOTIDE SEQUENCE [LARGE SCALE GENOMIC DNA]</scope>
    <source>
        <strain evidence="6 7">DJC</strain>
    </source>
</reference>
<dbReference type="SUPFAM" id="SSF48498">
    <property type="entry name" value="Tetracyclin repressor-like, C-terminal domain"/>
    <property type="match status" value="1"/>
</dbReference>
<name>A0A411YWY3_9RHOB</name>
<dbReference type="GO" id="GO:0003700">
    <property type="term" value="F:DNA-binding transcription factor activity"/>
    <property type="evidence" value="ECO:0007669"/>
    <property type="project" value="TreeGrafter"/>
</dbReference>
<dbReference type="InterPro" id="IPR001647">
    <property type="entry name" value="HTH_TetR"/>
</dbReference>
<dbReference type="InterPro" id="IPR050109">
    <property type="entry name" value="HTH-type_TetR-like_transc_reg"/>
</dbReference>
<dbReference type="OrthoDB" id="7223515at2"/>
<accession>A0A411YWY3</accession>
<evidence type="ECO:0000313" key="7">
    <source>
        <dbReference type="Proteomes" id="UP000284547"/>
    </source>
</evidence>
<organism evidence="6 7">
    <name type="scientific">Pseudotabrizicola alkalilacus</name>
    <dbReference type="NCBI Taxonomy" id="2305252"/>
    <lineage>
        <taxon>Bacteria</taxon>
        <taxon>Pseudomonadati</taxon>
        <taxon>Pseudomonadota</taxon>
        <taxon>Alphaproteobacteria</taxon>
        <taxon>Rhodobacterales</taxon>
        <taxon>Paracoccaceae</taxon>
        <taxon>Pseudotabrizicola</taxon>
    </lineage>
</organism>
<feature type="DNA-binding region" description="H-T-H motif" evidence="4">
    <location>
        <begin position="36"/>
        <end position="55"/>
    </location>
</feature>
<evidence type="ECO:0000256" key="2">
    <source>
        <dbReference type="ARBA" id="ARBA00023125"/>
    </source>
</evidence>
<dbReference type="AlphaFoldDB" id="A0A411YWY3"/>
<dbReference type="PROSITE" id="PS50977">
    <property type="entry name" value="HTH_TETR_2"/>
    <property type="match status" value="1"/>
</dbReference>
<sequence>MAKAPSKTDLRREDLRTRLTDQAERVIATQGLAALKARDLASDVGCSVGAIYNVFADLNQLVMAVNGRTFRRLGEAVTASIAGRDLAPRDCLITMSQAYLQFAASNTKVWRALFDLEMASDSPVPEWYLAELGALFALISAPLRRIFPDWTPGQIDLMTRALFSSVHGIVLLGLEKRISGVPVERIEQMIAVVLGNVTAGATPGP</sequence>
<dbReference type="RefSeq" id="WP_118156129.1">
    <property type="nucleotide sequence ID" value="NZ_QWEY01000019.1"/>
</dbReference>
<dbReference type="Gene3D" id="1.10.357.10">
    <property type="entry name" value="Tetracycline Repressor, domain 2"/>
    <property type="match status" value="1"/>
</dbReference>
<gene>
    <name evidence="6" type="ORF">D1012_21170</name>
</gene>
<dbReference type="Pfam" id="PF00440">
    <property type="entry name" value="TetR_N"/>
    <property type="match status" value="1"/>
</dbReference>
<dbReference type="Pfam" id="PF13305">
    <property type="entry name" value="TetR_C_33"/>
    <property type="match status" value="1"/>
</dbReference>
<keyword evidence="1" id="KW-0805">Transcription regulation</keyword>
<keyword evidence="3" id="KW-0804">Transcription</keyword>
<keyword evidence="7" id="KW-1185">Reference proteome</keyword>
<evidence type="ECO:0000256" key="4">
    <source>
        <dbReference type="PROSITE-ProRule" id="PRU00335"/>
    </source>
</evidence>
<dbReference type="GO" id="GO:0000976">
    <property type="term" value="F:transcription cis-regulatory region binding"/>
    <property type="evidence" value="ECO:0007669"/>
    <property type="project" value="TreeGrafter"/>
</dbReference>
<keyword evidence="2 4" id="KW-0238">DNA-binding</keyword>
<dbReference type="InterPro" id="IPR025996">
    <property type="entry name" value="MT1864/Rv1816-like_C"/>
</dbReference>